<dbReference type="RefSeq" id="WP_114984607.1">
    <property type="nucleotide sequence ID" value="NZ_CP027806.1"/>
</dbReference>
<evidence type="ECO:0000259" key="3">
    <source>
        <dbReference type="PROSITE" id="PS50943"/>
    </source>
</evidence>
<dbReference type="GO" id="GO:0005829">
    <property type="term" value="C:cytosol"/>
    <property type="evidence" value="ECO:0007669"/>
    <property type="project" value="TreeGrafter"/>
</dbReference>
<feature type="domain" description="HTH cro/C1-type" evidence="3">
    <location>
        <begin position="14"/>
        <end position="68"/>
    </location>
</feature>
<evidence type="ECO:0000313" key="4">
    <source>
        <dbReference type="EMBL" id="AXJ01415.1"/>
    </source>
</evidence>
<evidence type="ECO:0000256" key="2">
    <source>
        <dbReference type="ARBA" id="ARBA00023125"/>
    </source>
</evidence>
<dbReference type="Proteomes" id="UP000254808">
    <property type="component" value="Chromosome"/>
</dbReference>
<dbReference type="Pfam" id="PF06114">
    <property type="entry name" value="Peptidase_M78"/>
    <property type="match status" value="1"/>
</dbReference>
<sequence length="498" mass="58107">MDEQNLKFIFGLKLNQLRSKKNLSLKELSAASGVSASYLNEIEKGKKYPKADKIVALAEALDISYDDLVSLKLEAELNPLSDILRDGTLQDIPFELFGLETSDIMELMSNSPMKFSALLDTFSKIARNYDMRVEHLLFAAMRSYQEMNNNYFEDIETKVDSYIRKYSRFDFRNKNAAALGELLHQNYGIEVKVQPFKREDAIDGIRAIHVPGKKPKLLLNDKLIEAQKKFLIAKEIGFKELKLKERAHYSVWNNVDTFDKLLNNFKTSYFAGALLIPRTEILAELREFFKKPQWDGKAFLGIMQRFDATPEMYFHRLSQLLPHYFEIDQLYFLRFNHHMPTDFYTLTKELHFSRLHQPHGIGLNEHYCRRWITLILLKELAAAKGKTNGSKTPIVGVQKSRFHNTENEYFCVSMARPLVLNPEVGSCVTLGFVMTEKFKRRVRFWNDERIKLLTVNKTCERCGITDCKERVAPPTIYDRLQHQQKMEDTLQCMIKEYQ</sequence>
<dbReference type="PANTHER" id="PTHR46797">
    <property type="entry name" value="HTH-TYPE TRANSCRIPTIONAL REGULATOR"/>
    <property type="match status" value="1"/>
</dbReference>
<dbReference type="AlphaFoldDB" id="A0A345ULR3"/>
<evidence type="ECO:0000313" key="5">
    <source>
        <dbReference type="Proteomes" id="UP000254808"/>
    </source>
</evidence>
<dbReference type="InterPro" id="IPR010359">
    <property type="entry name" value="IrrE_HExxH"/>
</dbReference>
<keyword evidence="2" id="KW-0238">DNA-binding</keyword>
<organism evidence="4 5">
    <name type="scientific">Cyclonatronum proteinivorum</name>
    <dbReference type="NCBI Taxonomy" id="1457365"/>
    <lineage>
        <taxon>Bacteria</taxon>
        <taxon>Pseudomonadati</taxon>
        <taxon>Balneolota</taxon>
        <taxon>Balneolia</taxon>
        <taxon>Balneolales</taxon>
        <taxon>Cyclonatronaceae</taxon>
        <taxon>Cyclonatronum</taxon>
    </lineage>
</organism>
<dbReference type="Pfam" id="PF01381">
    <property type="entry name" value="HTH_3"/>
    <property type="match status" value="1"/>
</dbReference>
<gene>
    <name evidence="4" type="ORF">CYPRO_2167</name>
</gene>
<keyword evidence="5" id="KW-1185">Reference proteome</keyword>
<proteinExistence type="inferred from homology"/>
<dbReference type="InterPro" id="IPR010982">
    <property type="entry name" value="Lambda_DNA-bd_dom_sf"/>
</dbReference>
<dbReference type="InterPro" id="IPR001387">
    <property type="entry name" value="Cro/C1-type_HTH"/>
</dbReference>
<dbReference type="PROSITE" id="PS50943">
    <property type="entry name" value="HTH_CROC1"/>
    <property type="match status" value="1"/>
</dbReference>
<dbReference type="SUPFAM" id="SSF47413">
    <property type="entry name" value="lambda repressor-like DNA-binding domains"/>
    <property type="match status" value="1"/>
</dbReference>
<dbReference type="OrthoDB" id="833147at2"/>
<evidence type="ECO:0000256" key="1">
    <source>
        <dbReference type="ARBA" id="ARBA00007227"/>
    </source>
</evidence>
<name>A0A345ULR3_9BACT</name>
<accession>A0A345ULR3</accession>
<dbReference type="Gene3D" id="1.10.260.40">
    <property type="entry name" value="lambda repressor-like DNA-binding domains"/>
    <property type="match status" value="1"/>
</dbReference>
<dbReference type="KEGG" id="cprv:CYPRO_2167"/>
<dbReference type="SMART" id="SM00530">
    <property type="entry name" value="HTH_XRE"/>
    <property type="match status" value="1"/>
</dbReference>
<dbReference type="PANTHER" id="PTHR46797:SF1">
    <property type="entry name" value="METHYLPHOSPHONATE SYNTHASE"/>
    <property type="match status" value="1"/>
</dbReference>
<dbReference type="GO" id="GO:0003700">
    <property type="term" value="F:DNA-binding transcription factor activity"/>
    <property type="evidence" value="ECO:0007669"/>
    <property type="project" value="TreeGrafter"/>
</dbReference>
<dbReference type="GO" id="GO:0003677">
    <property type="term" value="F:DNA binding"/>
    <property type="evidence" value="ECO:0007669"/>
    <property type="project" value="UniProtKB-KW"/>
</dbReference>
<dbReference type="CDD" id="cd00093">
    <property type="entry name" value="HTH_XRE"/>
    <property type="match status" value="1"/>
</dbReference>
<dbReference type="EMBL" id="CP027806">
    <property type="protein sequence ID" value="AXJ01415.1"/>
    <property type="molecule type" value="Genomic_DNA"/>
</dbReference>
<comment type="similarity">
    <text evidence="1">Belongs to the short-chain fatty acyl-CoA assimilation regulator (ScfR) family.</text>
</comment>
<dbReference type="InterPro" id="IPR050807">
    <property type="entry name" value="TransReg_Diox_bact_type"/>
</dbReference>
<reference evidence="4 5" key="1">
    <citation type="submission" date="2018-03" db="EMBL/GenBank/DDBJ databases">
        <title>Phenotypic and genomic properties of Cyclonatronum proteinivorum gen. nov., sp. nov., a haloalkaliphilic bacteroidete from soda lakes possessing Na+-translocating rhodopsin.</title>
        <authorList>
            <person name="Toshchakov S.V."/>
            <person name="Korzhenkov A."/>
            <person name="Samarov N.I."/>
            <person name="Kublanov I.V."/>
            <person name="Muntyan M.S."/>
            <person name="Sorokin D.Y."/>
        </authorList>
    </citation>
    <scope>NUCLEOTIDE SEQUENCE [LARGE SCALE GENOMIC DNA]</scope>
    <source>
        <strain evidence="4 5">Omega</strain>
    </source>
</reference>
<protein>
    <recommendedName>
        <fullName evidence="3">HTH cro/C1-type domain-containing protein</fullName>
    </recommendedName>
</protein>